<evidence type="ECO:0000313" key="1">
    <source>
        <dbReference type="EMBL" id="KAI4339187.1"/>
    </source>
</evidence>
<sequence>MNDRWGLSGACLSGCGSHHEDGAGVGNCPVSIFWDRGRVNRLGLDETDDAKIGGGAARPRFGSSPSFVNEERMNSFAGEGKDGRDGPDSFLGLNRSVVCRIEIEDTVGEGKEGGDDPKSCCYSSGASSGLGVGSEPETLENYDFSDVVLKYIGEILMEDDVQEKACMFQASTALHATERSFYEALGQNYQPTLSGDAEPSSCTSDSSSCESKGVNFSGVCSRPAHSASSNEGGDSGWKREFGSGMFSALASLSNYSSVISSSSSPSVDGFADSLMSAFRLPEVFGDSESALQLKKETSRRAGNLAQSLKASIDEGNYAAKRNPHSEIDGLDESRSHKQSALCSGTVVSPEMFDMVLLNDGTGETALREALQHVQQNEQSKGSGGSRGRRKRSGRKKDAVDLRTLLTLCAQAVAVNDRRTADDFLRQIRQHSLPTGDGMQRMAHYFANGLEARLAAYHLYLQYALSRDLEFLLNKTIMNVARDAKKLHLIDFGILYGFQWPCLIERPFIATWRTSKSESNRDRFSQPGFRPADRVEETGRRLANYAKTFDVPFEFKAIAQRWDTIRLTDLRIEPE</sequence>
<organism evidence="1 2">
    <name type="scientific">Melastoma candidum</name>
    <dbReference type="NCBI Taxonomy" id="119954"/>
    <lineage>
        <taxon>Eukaryota</taxon>
        <taxon>Viridiplantae</taxon>
        <taxon>Streptophyta</taxon>
        <taxon>Embryophyta</taxon>
        <taxon>Tracheophyta</taxon>
        <taxon>Spermatophyta</taxon>
        <taxon>Magnoliopsida</taxon>
        <taxon>eudicotyledons</taxon>
        <taxon>Gunneridae</taxon>
        <taxon>Pentapetalae</taxon>
        <taxon>rosids</taxon>
        <taxon>malvids</taxon>
        <taxon>Myrtales</taxon>
        <taxon>Melastomataceae</taxon>
        <taxon>Melastomatoideae</taxon>
        <taxon>Melastomateae</taxon>
        <taxon>Melastoma</taxon>
    </lineage>
</organism>
<protein>
    <submittedName>
        <fullName evidence="1">Uncharacterized protein</fullName>
    </submittedName>
</protein>
<reference evidence="2" key="1">
    <citation type="journal article" date="2023" name="Front. Plant Sci.">
        <title>Chromosomal-level genome assembly of Melastoma candidum provides insights into trichome evolution.</title>
        <authorList>
            <person name="Zhong Y."/>
            <person name="Wu W."/>
            <person name="Sun C."/>
            <person name="Zou P."/>
            <person name="Liu Y."/>
            <person name="Dai S."/>
            <person name="Zhou R."/>
        </authorList>
    </citation>
    <scope>NUCLEOTIDE SEQUENCE [LARGE SCALE GENOMIC DNA]</scope>
</reference>
<name>A0ACB9NSB2_9MYRT</name>
<dbReference type="Proteomes" id="UP001057402">
    <property type="component" value="Chromosome 7"/>
</dbReference>
<gene>
    <name evidence="1" type="ORF">MLD38_024151</name>
</gene>
<accession>A0ACB9NSB2</accession>
<dbReference type="EMBL" id="CM042886">
    <property type="protein sequence ID" value="KAI4339187.1"/>
    <property type="molecule type" value="Genomic_DNA"/>
</dbReference>
<keyword evidence="2" id="KW-1185">Reference proteome</keyword>
<proteinExistence type="predicted"/>
<evidence type="ECO:0000313" key="2">
    <source>
        <dbReference type="Proteomes" id="UP001057402"/>
    </source>
</evidence>
<comment type="caution">
    <text evidence="1">The sequence shown here is derived from an EMBL/GenBank/DDBJ whole genome shotgun (WGS) entry which is preliminary data.</text>
</comment>